<feature type="domain" description="ABM" evidence="1">
    <location>
        <begin position="2"/>
        <end position="94"/>
    </location>
</feature>
<dbReference type="EMBL" id="VWXD01000022">
    <property type="protein sequence ID" value="NIF03726.1"/>
    <property type="molecule type" value="Genomic_DNA"/>
</dbReference>
<dbReference type="InterPro" id="IPR052936">
    <property type="entry name" value="Jasmonate_Hydroxylase-like"/>
</dbReference>
<keyword evidence="2" id="KW-0560">Oxidoreductase</keyword>
<organism evidence="2 3">
    <name type="scientific">Candidatus Pantoea formicae</name>
    <dbReference type="NCBI Taxonomy" id="2608355"/>
    <lineage>
        <taxon>Bacteria</taxon>
        <taxon>Pseudomonadati</taxon>
        <taxon>Pseudomonadota</taxon>
        <taxon>Gammaproteobacteria</taxon>
        <taxon>Enterobacterales</taxon>
        <taxon>Erwiniaceae</taxon>
        <taxon>Pantoea</taxon>
    </lineage>
</organism>
<dbReference type="PANTHER" id="PTHR37811">
    <property type="entry name" value="BLL5343 PROTEIN"/>
    <property type="match status" value="1"/>
</dbReference>
<name>A0ABX0R8D1_9GAMM</name>
<evidence type="ECO:0000313" key="2">
    <source>
        <dbReference type="EMBL" id="NIF03726.1"/>
    </source>
</evidence>
<accession>A0ABX0R8D1</accession>
<dbReference type="Proteomes" id="UP000780690">
    <property type="component" value="Unassembled WGS sequence"/>
</dbReference>
<evidence type="ECO:0000259" key="1">
    <source>
        <dbReference type="PROSITE" id="PS51725"/>
    </source>
</evidence>
<dbReference type="InterPro" id="IPR011008">
    <property type="entry name" value="Dimeric_a/b-barrel"/>
</dbReference>
<dbReference type="InterPro" id="IPR007138">
    <property type="entry name" value="ABM_dom"/>
</dbReference>
<evidence type="ECO:0000313" key="3">
    <source>
        <dbReference type="Proteomes" id="UP000780690"/>
    </source>
</evidence>
<keyword evidence="3" id="KW-1185">Reference proteome</keyword>
<dbReference type="Pfam" id="PF03992">
    <property type="entry name" value="ABM"/>
    <property type="match status" value="1"/>
</dbReference>
<comment type="caution">
    <text evidence="2">The sequence shown here is derived from an EMBL/GenBank/DDBJ whole genome shotgun (WGS) entry which is preliminary data.</text>
</comment>
<proteinExistence type="predicted"/>
<dbReference type="Gene3D" id="3.30.70.100">
    <property type="match status" value="1"/>
</dbReference>
<dbReference type="GO" id="GO:0004497">
    <property type="term" value="F:monooxygenase activity"/>
    <property type="evidence" value="ECO:0007669"/>
    <property type="project" value="UniProtKB-KW"/>
</dbReference>
<sequence length="107" mass="12590">MIAVLFEAEAFPEAQQRYFQLAADLKPLLADVRGFISIERFESLTTKGKYLSLSWWEDEDAIAVWKQNLMHQVAQQEGKDSVFSFFRIRVARVFRDYSFEKGQYQNV</sequence>
<dbReference type="SUPFAM" id="SSF54909">
    <property type="entry name" value="Dimeric alpha+beta barrel"/>
    <property type="match status" value="1"/>
</dbReference>
<reference evidence="2 3" key="1">
    <citation type="journal article" date="2019" name="bioRxiv">
        <title>Bacteria contribute to plant secondary compound degradation in a generalist herbivore system.</title>
        <authorList>
            <person name="Francoeur C.B."/>
            <person name="Khadempour L."/>
            <person name="Moreira-Soto R.D."/>
            <person name="Gotting K."/>
            <person name="Book A.J."/>
            <person name="Pinto-Tomas A.A."/>
            <person name="Keefover-Ring K."/>
            <person name="Currie C.R."/>
        </authorList>
    </citation>
    <scope>NUCLEOTIDE SEQUENCE [LARGE SCALE GENOMIC DNA]</scope>
    <source>
        <strain evidence="2 3">Acro-805</strain>
    </source>
</reference>
<dbReference type="RefSeq" id="WP_167144404.1">
    <property type="nucleotide sequence ID" value="NZ_VWXD01000022.1"/>
</dbReference>
<keyword evidence="2" id="KW-0503">Monooxygenase</keyword>
<dbReference type="PANTHER" id="PTHR37811:SF2">
    <property type="entry name" value="ABM DOMAIN-CONTAINING PROTEIN"/>
    <property type="match status" value="1"/>
</dbReference>
<protein>
    <submittedName>
        <fullName evidence="2">Antibiotic biosynthesis monooxygenase</fullName>
    </submittedName>
</protein>
<dbReference type="PROSITE" id="PS51725">
    <property type="entry name" value="ABM"/>
    <property type="match status" value="1"/>
</dbReference>
<gene>
    <name evidence="2" type="ORF">F3J38_27410</name>
</gene>